<evidence type="ECO:0000313" key="2">
    <source>
        <dbReference type="EMBL" id="CAF0700048.1"/>
    </source>
</evidence>
<evidence type="ECO:0000256" key="1">
    <source>
        <dbReference type="SAM" id="MobiDB-lite"/>
    </source>
</evidence>
<dbReference type="Proteomes" id="UP000663859">
    <property type="component" value="Unassembled WGS sequence"/>
</dbReference>
<name>A0A8J2BKE8_9BACT</name>
<sequence>MKMRTKNRFQPIFHTQDSELFTRDRKRSGIGLRRAKDWIANSDWSQGAKEIFFLSGCGTSTMLYSKLLQTNKLIVSSRRREPMVSLKKASRFFREIPLLLRVLREPSGSNNRPPEGSRAGRVALSIRQPSRHKTRTSRLASPPGTRP</sequence>
<dbReference type="AlphaFoldDB" id="A0A8J2BKE8"/>
<keyword evidence="3" id="KW-1185">Reference proteome</keyword>
<gene>
    <name evidence="2" type="ORF">MPNT_320022</name>
</gene>
<comment type="caution">
    <text evidence="2">The sequence shown here is derived from an EMBL/GenBank/DDBJ whole genome shotgun (WGS) entry which is preliminary data.</text>
</comment>
<protein>
    <submittedName>
        <fullName evidence="2">Uncharacterized protein</fullName>
    </submittedName>
</protein>
<evidence type="ECO:0000313" key="3">
    <source>
        <dbReference type="Proteomes" id="UP000663859"/>
    </source>
</evidence>
<dbReference type="EMBL" id="CAJNOB010000026">
    <property type="protein sequence ID" value="CAF0700048.1"/>
    <property type="molecule type" value="Genomic_DNA"/>
</dbReference>
<proteinExistence type="predicted"/>
<feature type="region of interest" description="Disordered" evidence="1">
    <location>
        <begin position="104"/>
        <end position="147"/>
    </location>
</feature>
<accession>A0A8J2BKE8</accession>
<organism evidence="2 3">
    <name type="scientific">Candidatus Methylacidithermus pantelleriae</name>
    <dbReference type="NCBI Taxonomy" id="2744239"/>
    <lineage>
        <taxon>Bacteria</taxon>
        <taxon>Pseudomonadati</taxon>
        <taxon>Verrucomicrobiota</taxon>
        <taxon>Methylacidiphilae</taxon>
        <taxon>Methylacidiphilales</taxon>
        <taxon>Methylacidiphilaceae</taxon>
        <taxon>Candidatus Methylacidithermus</taxon>
    </lineage>
</organism>
<reference evidence="2" key="1">
    <citation type="submission" date="2021-02" db="EMBL/GenBank/DDBJ databases">
        <authorList>
            <person name="Cremers G."/>
            <person name="Picone N."/>
        </authorList>
    </citation>
    <scope>NUCLEOTIDE SEQUENCE</scope>
    <source>
        <strain evidence="2">PQ17</strain>
    </source>
</reference>